<evidence type="ECO:0000256" key="2">
    <source>
        <dbReference type="ARBA" id="ARBA00023125"/>
    </source>
</evidence>
<dbReference type="RefSeq" id="WP_279571612.1">
    <property type="nucleotide sequence ID" value="NZ_LWID01000001.1"/>
</dbReference>
<keyword evidence="6" id="KW-1185">Reference proteome</keyword>
<proteinExistence type="predicted"/>
<dbReference type="Pfam" id="PF01037">
    <property type="entry name" value="AsnC_trans_reg"/>
    <property type="match status" value="1"/>
</dbReference>
<dbReference type="InterPro" id="IPR036390">
    <property type="entry name" value="WH_DNA-bd_sf"/>
</dbReference>
<name>A0A9X4PAJ6_9PAST</name>
<keyword evidence="3" id="KW-0804">Transcription</keyword>
<keyword evidence="2" id="KW-0238">DNA-binding</keyword>
<dbReference type="GO" id="GO:0043200">
    <property type="term" value="P:response to amino acid"/>
    <property type="evidence" value="ECO:0007669"/>
    <property type="project" value="TreeGrafter"/>
</dbReference>
<comment type="caution">
    <text evidence="5">The sequence shown here is derived from an EMBL/GenBank/DDBJ whole genome shotgun (WGS) entry which is preliminary data.</text>
</comment>
<gene>
    <name evidence="5" type="ORF">A6A20_00345</name>
</gene>
<sequence length="153" mass="17837">MQQLDELDKRILTILQDDASIGLKALAEQTFCSLSTCQRRVQALIERKVIIKQVALVNPVAVGRRISVFVMVEMENQNPQQKQVFERRMQQEAEVMSCYEISGDYDFLLLVHSESMESYHAFTCRVFTSENYVRRYKSQFIMNFSKVGNRIVL</sequence>
<dbReference type="SMART" id="SM00344">
    <property type="entry name" value="HTH_ASNC"/>
    <property type="match status" value="1"/>
</dbReference>
<evidence type="ECO:0000313" key="5">
    <source>
        <dbReference type="EMBL" id="MDG6894114.1"/>
    </source>
</evidence>
<dbReference type="Gene3D" id="1.10.10.10">
    <property type="entry name" value="Winged helix-like DNA-binding domain superfamily/Winged helix DNA-binding domain"/>
    <property type="match status" value="1"/>
</dbReference>
<dbReference type="InterPro" id="IPR000485">
    <property type="entry name" value="AsnC-type_HTH_dom"/>
</dbReference>
<dbReference type="SUPFAM" id="SSF46785">
    <property type="entry name" value="Winged helix' DNA-binding domain"/>
    <property type="match status" value="1"/>
</dbReference>
<dbReference type="AlphaFoldDB" id="A0A9X4PAJ6"/>
<dbReference type="Pfam" id="PF13404">
    <property type="entry name" value="HTH_AsnC-type"/>
    <property type="match status" value="1"/>
</dbReference>
<dbReference type="Proteomes" id="UP001155500">
    <property type="component" value="Unassembled WGS sequence"/>
</dbReference>
<dbReference type="InterPro" id="IPR019887">
    <property type="entry name" value="Tscrpt_reg_AsnC/Lrp_C"/>
</dbReference>
<dbReference type="GO" id="GO:0043565">
    <property type="term" value="F:sequence-specific DNA binding"/>
    <property type="evidence" value="ECO:0007669"/>
    <property type="project" value="InterPro"/>
</dbReference>
<evidence type="ECO:0000259" key="4">
    <source>
        <dbReference type="PROSITE" id="PS50956"/>
    </source>
</evidence>
<reference evidence="5" key="1">
    <citation type="submission" date="2016-03" db="EMBL/GenBank/DDBJ databases">
        <title>Co-evolution between Pasteurellaceae and their hosts.</title>
        <authorList>
            <person name="Hansen M.J."/>
            <person name="Bojesen A.M."/>
            <person name="Planet P."/>
        </authorList>
    </citation>
    <scope>NUCLEOTIDE SEQUENCE</scope>
    <source>
        <strain evidence="5">146/S8/89</strain>
    </source>
</reference>
<feature type="domain" description="HTH asnC-type" evidence="4">
    <location>
        <begin position="4"/>
        <end position="65"/>
    </location>
</feature>
<organism evidence="5 6">
    <name type="scientific">Volucribacter amazonae</name>
    <dbReference type="NCBI Taxonomy" id="256731"/>
    <lineage>
        <taxon>Bacteria</taxon>
        <taxon>Pseudomonadati</taxon>
        <taxon>Pseudomonadota</taxon>
        <taxon>Gammaproteobacteria</taxon>
        <taxon>Pasteurellales</taxon>
        <taxon>Pasteurellaceae</taxon>
        <taxon>Volucribacter</taxon>
    </lineage>
</organism>
<evidence type="ECO:0000256" key="1">
    <source>
        <dbReference type="ARBA" id="ARBA00023015"/>
    </source>
</evidence>
<accession>A0A9X4PAJ6</accession>
<keyword evidence="1" id="KW-0805">Transcription regulation</keyword>
<protein>
    <submittedName>
        <fullName evidence="5">AsnC family transcriptional regulator</fullName>
    </submittedName>
</protein>
<evidence type="ECO:0000256" key="3">
    <source>
        <dbReference type="ARBA" id="ARBA00023163"/>
    </source>
</evidence>
<dbReference type="PANTHER" id="PTHR30154">
    <property type="entry name" value="LEUCINE-RESPONSIVE REGULATORY PROTEIN"/>
    <property type="match status" value="1"/>
</dbReference>
<dbReference type="PANTHER" id="PTHR30154:SF34">
    <property type="entry name" value="TRANSCRIPTIONAL REGULATOR AZLB"/>
    <property type="match status" value="1"/>
</dbReference>
<dbReference type="PRINTS" id="PR00033">
    <property type="entry name" value="HTHASNC"/>
</dbReference>
<evidence type="ECO:0000313" key="6">
    <source>
        <dbReference type="Proteomes" id="UP001155500"/>
    </source>
</evidence>
<dbReference type="PROSITE" id="PS50956">
    <property type="entry name" value="HTH_ASNC_2"/>
    <property type="match status" value="1"/>
</dbReference>
<dbReference type="InterPro" id="IPR019888">
    <property type="entry name" value="Tscrpt_reg_AsnC-like"/>
</dbReference>
<dbReference type="InterPro" id="IPR011008">
    <property type="entry name" value="Dimeric_a/b-barrel"/>
</dbReference>
<dbReference type="Gene3D" id="3.30.70.920">
    <property type="match status" value="1"/>
</dbReference>
<dbReference type="GO" id="GO:0005829">
    <property type="term" value="C:cytosol"/>
    <property type="evidence" value="ECO:0007669"/>
    <property type="project" value="TreeGrafter"/>
</dbReference>
<dbReference type="SUPFAM" id="SSF54909">
    <property type="entry name" value="Dimeric alpha+beta barrel"/>
    <property type="match status" value="1"/>
</dbReference>
<dbReference type="InterPro" id="IPR036388">
    <property type="entry name" value="WH-like_DNA-bd_sf"/>
</dbReference>
<dbReference type="EMBL" id="LWID01000001">
    <property type="protein sequence ID" value="MDG6894114.1"/>
    <property type="molecule type" value="Genomic_DNA"/>
</dbReference>